<keyword evidence="2" id="KW-1133">Transmembrane helix</keyword>
<feature type="compositionally biased region" description="Low complexity" evidence="1">
    <location>
        <begin position="291"/>
        <end position="315"/>
    </location>
</feature>
<evidence type="ECO:0000256" key="3">
    <source>
        <dbReference type="SAM" id="SignalP"/>
    </source>
</evidence>
<feature type="region of interest" description="Disordered" evidence="1">
    <location>
        <begin position="276"/>
        <end position="344"/>
    </location>
</feature>
<gene>
    <name evidence="4" type="ORF">ABFY20_19545</name>
</gene>
<keyword evidence="2" id="KW-0812">Transmembrane</keyword>
<keyword evidence="2" id="KW-0472">Membrane</keyword>
<dbReference type="AlphaFoldDB" id="A0AB39BH53"/>
<accession>A0AB39BH53</accession>
<dbReference type="Gene3D" id="2.60.40.10">
    <property type="entry name" value="Immunoglobulins"/>
    <property type="match status" value="2"/>
</dbReference>
<name>A0AB39BH53_9MICO</name>
<dbReference type="EMBL" id="CP162511">
    <property type="protein sequence ID" value="XDI05487.1"/>
    <property type="molecule type" value="Genomic_DNA"/>
</dbReference>
<dbReference type="GO" id="GO:0005975">
    <property type="term" value="P:carbohydrate metabolic process"/>
    <property type="evidence" value="ECO:0007669"/>
    <property type="project" value="UniProtKB-ARBA"/>
</dbReference>
<feature type="compositionally biased region" description="Gly residues" evidence="1">
    <location>
        <begin position="316"/>
        <end position="334"/>
    </location>
</feature>
<feature type="compositionally biased region" description="Low complexity" evidence="1">
    <location>
        <begin position="335"/>
        <end position="344"/>
    </location>
</feature>
<feature type="signal peptide" evidence="3">
    <location>
        <begin position="1"/>
        <end position="33"/>
    </location>
</feature>
<evidence type="ECO:0000256" key="1">
    <source>
        <dbReference type="SAM" id="MobiDB-lite"/>
    </source>
</evidence>
<dbReference type="InterPro" id="IPR013783">
    <property type="entry name" value="Ig-like_fold"/>
</dbReference>
<dbReference type="RefSeq" id="WP_368497876.1">
    <property type="nucleotide sequence ID" value="NZ_CP162511.1"/>
</dbReference>
<evidence type="ECO:0000256" key="2">
    <source>
        <dbReference type="SAM" id="Phobius"/>
    </source>
</evidence>
<evidence type="ECO:0000313" key="4">
    <source>
        <dbReference type="EMBL" id="XDI05487.1"/>
    </source>
</evidence>
<dbReference type="NCBIfam" id="NF012200">
    <property type="entry name" value="choice_anch_D"/>
    <property type="match status" value="2"/>
</dbReference>
<reference evidence="4" key="1">
    <citation type="submission" date="2024-05" db="EMBL/GenBank/DDBJ databases">
        <title>Herbiconiux sp. A18JL235.</title>
        <authorList>
            <person name="Zhang G."/>
        </authorList>
    </citation>
    <scope>NUCLEOTIDE SEQUENCE</scope>
    <source>
        <strain evidence="4">A18JL235</strain>
    </source>
</reference>
<keyword evidence="3" id="KW-0732">Signal</keyword>
<protein>
    <submittedName>
        <fullName evidence="4">Choice-of-anchor D domain-containing protein</fullName>
    </submittedName>
</protein>
<feature type="transmembrane region" description="Helical" evidence="2">
    <location>
        <begin position="354"/>
        <end position="375"/>
    </location>
</feature>
<feature type="chain" id="PRO_5044350016" evidence="3">
    <location>
        <begin position="34"/>
        <end position="384"/>
    </location>
</feature>
<sequence length="384" mass="37557">MPSNSVLKRALTTLVVAGIALAGAAFAPGPAMAAPSDPLSVIIEGKDGNFGPVKTGTVITRTITILNEGMDSVTIDPAPLGTLTAPFVLTGTTIKAGDVIATGQRRTLTVQYTAPAAGTVSSQTVALTALDVSGIGSFTLPVRFDAQSLTTDRASFTATQPDGRAALAFGSVKTGSQATVRLTITVAGIDPLRFTEGDVVVRDSAGAALSTVKIASSSFGAGATLMPRDTGTVDLRFSPTKAGSVTGTVTIVGRVMNGNPEAPSVTVILPLTAEAVSGVGPTPTPTPTRTPTPTSTATPNPTATPTPSATATAAPGGSGTGGGASGSGGAGAGEAAGTAGTRGAGSLAQTGAEVIPGVAFVALALLGGTLAVVRVRQAGRRQAR</sequence>
<organism evidence="4">
    <name type="scientific">Herbiconiux sp. A18JL235</name>
    <dbReference type="NCBI Taxonomy" id="3152363"/>
    <lineage>
        <taxon>Bacteria</taxon>
        <taxon>Bacillati</taxon>
        <taxon>Actinomycetota</taxon>
        <taxon>Actinomycetes</taxon>
        <taxon>Micrococcales</taxon>
        <taxon>Microbacteriaceae</taxon>
        <taxon>Herbiconiux</taxon>
    </lineage>
</organism>
<proteinExistence type="predicted"/>